<keyword evidence="3" id="KW-1185">Reference proteome</keyword>
<accession>A0A974A2F6</accession>
<dbReference type="InterPro" id="IPR032710">
    <property type="entry name" value="NTF2-like_dom_sf"/>
</dbReference>
<evidence type="ECO:0000313" key="2">
    <source>
        <dbReference type="EMBL" id="WXC76543.1"/>
    </source>
</evidence>
<protein>
    <submittedName>
        <fullName evidence="1">Nuclear transport factor 2 family protein</fullName>
    </submittedName>
</protein>
<name>A0A974A2F6_9BRAD</name>
<dbReference type="Gene3D" id="3.10.450.50">
    <property type="match status" value="1"/>
</dbReference>
<organism evidence="1">
    <name type="scientific">Bradyrhizobium septentrionale</name>
    <dbReference type="NCBI Taxonomy" id="1404411"/>
    <lineage>
        <taxon>Bacteria</taxon>
        <taxon>Pseudomonadati</taxon>
        <taxon>Pseudomonadota</taxon>
        <taxon>Alphaproteobacteria</taxon>
        <taxon>Hyphomicrobiales</taxon>
        <taxon>Nitrobacteraceae</taxon>
        <taxon>Bradyrhizobium</taxon>
    </lineage>
</organism>
<dbReference type="SUPFAM" id="SSF54427">
    <property type="entry name" value="NTF2-like"/>
    <property type="match status" value="1"/>
</dbReference>
<reference evidence="1" key="1">
    <citation type="submission" date="2020-06" db="EMBL/GenBank/DDBJ databases">
        <title>Whole Genome Sequence of Bradyrhizobium sp. Strain 1S1.</title>
        <authorList>
            <person name="Bromfield E.S.P."/>
            <person name="Cloutier S."/>
        </authorList>
    </citation>
    <scope>NUCLEOTIDE SEQUENCE [LARGE SCALE GENOMIC DNA]</scope>
    <source>
        <strain evidence="1">1S1</strain>
    </source>
</reference>
<reference evidence="2" key="2">
    <citation type="journal article" date="2021" name="Int. J. Syst. Evol. Microbiol.">
        <title>Bradyrhizobium septentrionale sp. nov. (sv. septentrionale) and Bradyrhizobium quebecense sp. nov. (sv. septentrionale) associated with legumes native to Canada possess rearranged symbiosis genes and numerous insertion sequences.</title>
        <authorList>
            <person name="Bromfield E.S.P."/>
            <person name="Cloutier S."/>
        </authorList>
    </citation>
    <scope>NUCLEOTIDE SEQUENCE</scope>
    <source>
        <strain evidence="2">5S5</strain>
    </source>
</reference>
<dbReference type="EMBL" id="JAAOLE020000001">
    <property type="protein sequence ID" value="NVI45627.1"/>
    <property type="molecule type" value="Genomic_DNA"/>
</dbReference>
<dbReference type="AlphaFoldDB" id="A0A974A2F6"/>
<dbReference type="Proteomes" id="UP001432046">
    <property type="component" value="Chromosome"/>
</dbReference>
<evidence type="ECO:0000313" key="1">
    <source>
        <dbReference type="EMBL" id="NVI45627.1"/>
    </source>
</evidence>
<sequence>MAAAIDWLDAYRSRDLDTLMSLFGDEAILECTCCVSETVVGKEPLRAFWPERFKDCGVSIEVHDLVPESDGASISYIARDELVMATLKLAPDGKIAFMRWGRPPMLSEKPLDAPIDEEFPFFVLERIDGIYRDLLSPFGSLNEALSNVKNSPPGEYAILHLGEIVWPQR</sequence>
<dbReference type="RefSeq" id="WP_166205104.1">
    <property type="nucleotide sequence ID" value="NZ_CP088285.1"/>
</dbReference>
<reference evidence="2" key="3">
    <citation type="submission" date="2024-03" db="EMBL/GenBank/DDBJ databases">
        <authorList>
            <person name="Bromfield E.S.P."/>
            <person name="Cloutier S."/>
        </authorList>
    </citation>
    <scope>NUCLEOTIDE SEQUENCE</scope>
    <source>
        <strain evidence="2">5S5</strain>
    </source>
</reference>
<evidence type="ECO:0000313" key="3">
    <source>
        <dbReference type="Proteomes" id="UP001432046"/>
    </source>
</evidence>
<dbReference type="EMBL" id="CP147711">
    <property type="protein sequence ID" value="WXC76543.1"/>
    <property type="molecule type" value="Genomic_DNA"/>
</dbReference>
<proteinExistence type="predicted"/>
<gene>
    <name evidence="1" type="ORF">HAP48_022220</name>
    <name evidence="2" type="ORF">WDK88_23920</name>
</gene>